<feature type="compositionally biased region" description="Basic and acidic residues" evidence="1">
    <location>
        <begin position="27"/>
        <end position="42"/>
    </location>
</feature>
<feature type="region of interest" description="Disordered" evidence="1">
    <location>
        <begin position="1"/>
        <end position="47"/>
    </location>
</feature>
<gene>
    <name evidence="2" type="ORF">GALMADRAFT_140967</name>
</gene>
<protein>
    <submittedName>
        <fullName evidence="2">Uncharacterized protein</fullName>
    </submittedName>
</protein>
<evidence type="ECO:0000313" key="2">
    <source>
        <dbReference type="EMBL" id="KDR74601.1"/>
    </source>
</evidence>
<dbReference type="EMBL" id="KL142382">
    <property type="protein sequence ID" value="KDR74601.1"/>
    <property type="molecule type" value="Genomic_DNA"/>
</dbReference>
<dbReference type="HOGENOM" id="CLU_1447780_0_0_1"/>
<dbReference type="STRING" id="685588.A0A067SUN7"/>
<dbReference type="Proteomes" id="UP000027222">
    <property type="component" value="Unassembled WGS sequence"/>
</dbReference>
<organism evidence="2 3">
    <name type="scientific">Galerina marginata (strain CBS 339.88)</name>
    <dbReference type="NCBI Taxonomy" id="685588"/>
    <lineage>
        <taxon>Eukaryota</taxon>
        <taxon>Fungi</taxon>
        <taxon>Dikarya</taxon>
        <taxon>Basidiomycota</taxon>
        <taxon>Agaricomycotina</taxon>
        <taxon>Agaricomycetes</taxon>
        <taxon>Agaricomycetidae</taxon>
        <taxon>Agaricales</taxon>
        <taxon>Agaricineae</taxon>
        <taxon>Strophariaceae</taxon>
        <taxon>Galerina</taxon>
    </lineage>
</organism>
<name>A0A067SUN7_GALM3</name>
<reference evidence="3" key="1">
    <citation type="journal article" date="2014" name="Proc. Natl. Acad. Sci. U.S.A.">
        <title>Extensive sampling of basidiomycete genomes demonstrates inadequacy of the white-rot/brown-rot paradigm for wood decay fungi.</title>
        <authorList>
            <person name="Riley R."/>
            <person name="Salamov A.A."/>
            <person name="Brown D.W."/>
            <person name="Nagy L.G."/>
            <person name="Floudas D."/>
            <person name="Held B.W."/>
            <person name="Levasseur A."/>
            <person name="Lombard V."/>
            <person name="Morin E."/>
            <person name="Otillar R."/>
            <person name="Lindquist E.A."/>
            <person name="Sun H."/>
            <person name="LaButti K.M."/>
            <person name="Schmutz J."/>
            <person name="Jabbour D."/>
            <person name="Luo H."/>
            <person name="Baker S.E."/>
            <person name="Pisabarro A.G."/>
            <person name="Walton J.D."/>
            <person name="Blanchette R.A."/>
            <person name="Henrissat B."/>
            <person name="Martin F."/>
            <person name="Cullen D."/>
            <person name="Hibbett D.S."/>
            <person name="Grigoriev I.V."/>
        </authorList>
    </citation>
    <scope>NUCLEOTIDE SEQUENCE [LARGE SCALE GENOMIC DNA]</scope>
    <source>
        <strain evidence="3">CBS 339.88</strain>
    </source>
</reference>
<evidence type="ECO:0000313" key="3">
    <source>
        <dbReference type="Proteomes" id="UP000027222"/>
    </source>
</evidence>
<evidence type="ECO:0000256" key="1">
    <source>
        <dbReference type="SAM" id="MobiDB-lite"/>
    </source>
</evidence>
<proteinExistence type="predicted"/>
<keyword evidence="3" id="KW-1185">Reference proteome</keyword>
<sequence>MPKASSIRLPRSHACHTVSTRAPLTDAQRKERSAQARQRRDEMEDEISGWKASTLTLAMDLSQRFKKKPRHLLDHLFQAGTRLVNKQGKVNPHNAFLAMKAIELRDNGETPTLATLHSAEFAEEYKNLTEAELAEITAAHESTSSNRCKRPTARARVQDISATLETIRNMLKALNMRCEIASRRVAK</sequence>
<dbReference type="OrthoDB" id="3050809at2759"/>
<accession>A0A067SUN7</accession>
<dbReference type="AlphaFoldDB" id="A0A067SUN7"/>